<dbReference type="InterPro" id="IPR023187">
    <property type="entry name" value="Tscrpt_reg_MarR-type_CS"/>
</dbReference>
<dbReference type="RefSeq" id="WP_092330869.1">
    <property type="nucleotide sequence ID" value="NZ_FNCP01000004.1"/>
</dbReference>
<dbReference type="PANTHER" id="PTHR42756:SF1">
    <property type="entry name" value="TRANSCRIPTIONAL REPRESSOR OF EMRAB OPERON"/>
    <property type="match status" value="1"/>
</dbReference>
<evidence type="ECO:0000313" key="6">
    <source>
        <dbReference type="Proteomes" id="UP000198656"/>
    </source>
</evidence>
<dbReference type="STRING" id="1121419.SAMN05443529_104167"/>
<evidence type="ECO:0000259" key="4">
    <source>
        <dbReference type="PROSITE" id="PS50995"/>
    </source>
</evidence>
<dbReference type="GO" id="GO:0003700">
    <property type="term" value="F:DNA-binding transcription factor activity"/>
    <property type="evidence" value="ECO:0007669"/>
    <property type="project" value="InterPro"/>
</dbReference>
<feature type="domain" description="HTH marR-type" evidence="4">
    <location>
        <begin position="6"/>
        <end position="137"/>
    </location>
</feature>
<dbReference type="SMART" id="SM00347">
    <property type="entry name" value="HTH_MARR"/>
    <property type="match status" value="1"/>
</dbReference>
<dbReference type="InterPro" id="IPR000835">
    <property type="entry name" value="HTH_MarR-typ"/>
</dbReference>
<dbReference type="InterPro" id="IPR036390">
    <property type="entry name" value="WH_DNA-bd_sf"/>
</dbReference>
<dbReference type="PROSITE" id="PS01117">
    <property type="entry name" value="HTH_MARR_1"/>
    <property type="match status" value="1"/>
</dbReference>
<dbReference type="Gene3D" id="1.10.10.10">
    <property type="entry name" value="Winged helix-like DNA-binding domain superfamily/Winged helix DNA-binding domain"/>
    <property type="match status" value="1"/>
</dbReference>
<dbReference type="PANTHER" id="PTHR42756">
    <property type="entry name" value="TRANSCRIPTIONAL REGULATOR, MARR"/>
    <property type="match status" value="1"/>
</dbReference>
<evidence type="ECO:0000256" key="3">
    <source>
        <dbReference type="ARBA" id="ARBA00023163"/>
    </source>
</evidence>
<dbReference type="Pfam" id="PF01047">
    <property type="entry name" value="MarR"/>
    <property type="match status" value="1"/>
</dbReference>
<dbReference type="AlphaFoldDB" id="A0A1G7VPM9"/>
<keyword evidence="6" id="KW-1185">Reference proteome</keyword>
<keyword evidence="2 5" id="KW-0238">DNA-binding</keyword>
<reference evidence="6" key="1">
    <citation type="submission" date="2016-10" db="EMBL/GenBank/DDBJ databases">
        <authorList>
            <person name="Varghese N."/>
            <person name="Submissions S."/>
        </authorList>
    </citation>
    <scope>NUCLEOTIDE SEQUENCE [LARGE SCALE GENOMIC DNA]</scope>
    <source>
        <strain evidence="6">DSM 8344</strain>
    </source>
</reference>
<evidence type="ECO:0000313" key="5">
    <source>
        <dbReference type="EMBL" id="SDG60860.1"/>
    </source>
</evidence>
<evidence type="ECO:0000256" key="2">
    <source>
        <dbReference type="ARBA" id="ARBA00023125"/>
    </source>
</evidence>
<dbReference type="Proteomes" id="UP000198656">
    <property type="component" value="Unassembled WGS sequence"/>
</dbReference>
<name>A0A1G7VPM9_9FIRM</name>
<dbReference type="SUPFAM" id="SSF46785">
    <property type="entry name" value="Winged helix' DNA-binding domain"/>
    <property type="match status" value="1"/>
</dbReference>
<dbReference type="OrthoDB" id="6462103at2"/>
<protein>
    <submittedName>
        <fullName evidence="5">DNA-binding transcriptional regulator, MarR family</fullName>
    </submittedName>
</protein>
<accession>A0A1G7VPM9</accession>
<evidence type="ECO:0000256" key="1">
    <source>
        <dbReference type="ARBA" id="ARBA00023015"/>
    </source>
</evidence>
<gene>
    <name evidence="5" type="ORF">SAMN05443529_104167</name>
</gene>
<dbReference type="PRINTS" id="PR00598">
    <property type="entry name" value="HTHMARR"/>
</dbReference>
<dbReference type="GO" id="GO:0003677">
    <property type="term" value="F:DNA binding"/>
    <property type="evidence" value="ECO:0007669"/>
    <property type="project" value="UniProtKB-KW"/>
</dbReference>
<dbReference type="InterPro" id="IPR036388">
    <property type="entry name" value="WH-like_DNA-bd_sf"/>
</dbReference>
<dbReference type="PROSITE" id="PS50995">
    <property type="entry name" value="HTH_MARR_2"/>
    <property type="match status" value="1"/>
</dbReference>
<proteinExistence type="predicted"/>
<dbReference type="EMBL" id="FNCP01000004">
    <property type="protein sequence ID" value="SDG60860.1"/>
    <property type="molecule type" value="Genomic_DNA"/>
</dbReference>
<sequence length="145" mass="16298">MNENWLETILSELAVLHRSLGSAAKYKKPGTIERSAHLLLGQITSQGPAGVKALAEEFQLDISTVSRQAAALEKKGYVYRMPDPLDKRAYSLQITELGMKELMNYKQKRLADMGELLKDWSAEDCEAFGQLLKKFNHTLLNLTSK</sequence>
<organism evidence="5 6">
    <name type="scientific">Desulfosporosinus hippei DSM 8344</name>
    <dbReference type="NCBI Taxonomy" id="1121419"/>
    <lineage>
        <taxon>Bacteria</taxon>
        <taxon>Bacillati</taxon>
        <taxon>Bacillota</taxon>
        <taxon>Clostridia</taxon>
        <taxon>Eubacteriales</taxon>
        <taxon>Desulfitobacteriaceae</taxon>
        <taxon>Desulfosporosinus</taxon>
    </lineage>
</organism>
<keyword evidence="3" id="KW-0804">Transcription</keyword>
<keyword evidence="1" id="KW-0805">Transcription regulation</keyword>